<gene>
    <name evidence="1" type="ORF">OH76DRAFT_1177143</name>
</gene>
<keyword evidence="2" id="KW-1185">Reference proteome</keyword>
<proteinExistence type="predicted"/>
<protein>
    <submittedName>
        <fullName evidence="1">Uncharacterized protein</fullName>
    </submittedName>
</protein>
<evidence type="ECO:0000313" key="2">
    <source>
        <dbReference type="Proteomes" id="UP000256964"/>
    </source>
</evidence>
<dbReference type="AlphaFoldDB" id="A0A371CU53"/>
<organism evidence="1 2">
    <name type="scientific">Lentinus brumalis</name>
    <dbReference type="NCBI Taxonomy" id="2498619"/>
    <lineage>
        <taxon>Eukaryota</taxon>
        <taxon>Fungi</taxon>
        <taxon>Dikarya</taxon>
        <taxon>Basidiomycota</taxon>
        <taxon>Agaricomycotina</taxon>
        <taxon>Agaricomycetes</taxon>
        <taxon>Polyporales</taxon>
        <taxon>Polyporaceae</taxon>
        <taxon>Lentinus</taxon>
    </lineage>
</organism>
<dbReference type="Proteomes" id="UP000256964">
    <property type="component" value="Unassembled WGS sequence"/>
</dbReference>
<reference evidence="1 2" key="1">
    <citation type="journal article" date="2018" name="Biotechnol. Biofuels">
        <title>Integrative visual omics of the white-rot fungus Polyporus brumalis exposes the biotechnological potential of its oxidative enzymes for delignifying raw plant biomass.</title>
        <authorList>
            <person name="Miyauchi S."/>
            <person name="Rancon A."/>
            <person name="Drula E."/>
            <person name="Hage H."/>
            <person name="Chaduli D."/>
            <person name="Favel A."/>
            <person name="Grisel S."/>
            <person name="Henrissat B."/>
            <person name="Herpoel-Gimbert I."/>
            <person name="Ruiz-Duenas F.J."/>
            <person name="Chevret D."/>
            <person name="Hainaut M."/>
            <person name="Lin J."/>
            <person name="Wang M."/>
            <person name="Pangilinan J."/>
            <person name="Lipzen A."/>
            <person name="Lesage-Meessen L."/>
            <person name="Navarro D."/>
            <person name="Riley R."/>
            <person name="Grigoriev I.V."/>
            <person name="Zhou S."/>
            <person name="Raouche S."/>
            <person name="Rosso M.N."/>
        </authorList>
    </citation>
    <scope>NUCLEOTIDE SEQUENCE [LARGE SCALE GENOMIC DNA]</scope>
    <source>
        <strain evidence="1 2">BRFM 1820</strain>
    </source>
</reference>
<accession>A0A371CU53</accession>
<dbReference type="EMBL" id="KZ857459">
    <property type="protein sequence ID" value="RDX43815.1"/>
    <property type="molecule type" value="Genomic_DNA"/>
</dbReference>
<evidence type="ECO:0000313" key="1">
    <source>
        <dbReference type="EMBL" id="RDX43815.1"/>
    </source>
</evidence>
<sequence>MDAMTVVRGSTALWLSHLIYEPQPSPPNLQRRLFSLAPTRSLGPRNHVHTSCHIHPFTCDAPQDVSPNRPLGGRLARY</sequence>
<name>A0A371CU53_9APHY</name>